<gene>
    <name evidence="1" type="ORF">DSL92_04780</name>
</gene>
<sequence length="87" mass="9352">MPYDPHQNLITAGAVAFGLTAWSGSLLASDTHTIKFRNVISAGDTQNQGYELFAEQVAGSEPMGGLRSRCTDSQLGGEREMIEPPVR</sequence>
<comment type="caution">
    <text evidence="1">The sequence shown here is derived from an EMBL/GenBank/DDBJ whole genome shotgun (WGS) entry which is preliminary data.</text>
</comment>
<dbReference type="AlphaFoldDB" id="A0A432JJ92"/>
<accession>A0A432JJ92</accession>
<dbReference type="EMBL" id="RXHI01000013">
    <property type="protein sequence ID" value="RUA22612.1"/>
    <property type="molecule type" value="Genomic_DNA"/>
</dbReference>
<evidence type="ECO:0000313" key="1">
    <source>
        <dbReference type="EMBL" id="RUA22612.1"/>
    </source>
</evidence>
<proteinExistence type="predicted"/>
<organism evidence="1">
    <name type="scientific">Billgrantia gudaonensis</name>
    <dbReference type="NCBI Taxonomy" id="376427"/>
    <lineage>
        <taxon>Bacteria</taxon>
        <taxon>Pseudomonadati</taxon>
        <taxon>Pseudomonadota</taxon>
        <taxon>Gammaproteobacteria</taxon>
        <taxon>Oceanospirillales</taxon>
        <taxon>Halomonadaceae</taxon>
        <taxon>Billgrantia</taxon>
    </lineage>
</organism>
<name>A0A432JJ92_9GAMM</name>
<reference evidence="1" key="1">
    <citation type="submission" date="2018-12" db="EMBL/GenBank/DDBJ databases">
        <authorList>
            <person name="Jadhav K."/>
            <person name="Kushwaha B."/>
            <person name="Jadhav I."/>
        </authorList>
    </citation>
    <scope>NUCLEOTIDE SEQUENCE [LARGE SCALE GENOMIC DNA]</scope>
    <source>
        <strain evidence="1">SBS 10</strain>
    </source>
</reference>
<protein>
    <submittedName>
        <fullName evidence="1">Uncharacterized protein</fullName>
    </submittedName>
</protein>